<evidence type="ECO:0000313" key="4">
    <source>
        <dbReference type="Proteomes" id="UP000236723"/>
    </source>
</evidence>
<evidence type="ECO:0000256" key="1">
    <source>
        <dbReference type="SAM" id="Phobius"/>
    </source>
</evidence>
<proteinExistence type="predicted"/>
<evidence type="ECO:0000259" key="2">
    <source>
        <dbReference type="Pfam" id="PF02517"/>
    </source>
</evidence>
<feature type="transmembrane region" description="Helical" evidence="1">
    <location>
        <begin position="290"/>
        <end position="311"/>
    </location>
</feature>
<dbReference type="GO" id="GO:0004175">
    <property type="term" value="F:endopeptidase activity"/>
    <property type="evidence" value="ECO:0007669"/>
    <property type="project" value="UniProtKB-ARBA"/>
</dbReference>
<feature type="domain" description="CAAX prenyl protease 2/Lysostaphin resistance protein A-like" evidence="2">
    <location>
        <begin position="165"/>
        <end position="270"/>
    </location>
</feature>
<feature type="transmembrane region" description="Helical" evidence="1">
    <location>
        <begin position="235"/>
        <end position="252"/>
    </location>
</feature>
<dbReference type="GO" id="GO:0080120">
    <property type="term" value="P:CAAX-box protein maturation"/>
    <property type="evidence" value="ECO:0007669"/>
    <property type="project" value="UniProtKB-ARBA"/>
</dbReference>
<dbReference type="EMBL" id="FNVO01000005">
    <property type="protein sequence ID" value="SEG41820.1"/>
    <property type="molecule type" value="Genomic_DNA"/>
</dbReference>
<feature type="transmembrane region" description="Helical" evidence="1">
    <location>
        <begin position="210"/>
        <end position="229"/>
    </location>
</feature>
<feature type="transmembrane region" description="Helical" evidence="1">
    <location>
        <begin position="259"/>
        <end position="278"/>
    </location>
</feature>
<keyword evidence="1" id="KW-0812">Transmembrane</keyword>
<gene>
    <name evidence="3" type="ORF">SAMN04489712_105101</name>
</gene>
<dbReference type="AlphaFoldDB" id="A0A1H6A082"/>
<reference evidence="4" key="1">
    <citation type="submission" date="2016-10" db="EMBL/GenBank/DDBJ databases">
        <authorList>
            <person name="Varghese N."/>
            <person name="Submissions S."/>
        </authorList>
    </citation>
    <scope>NUCLEOTIDE SEQUENCE [LARGE SCALE GENOMIC DNA]</scope>
    <source>
        <strain evidence="4">DSM 43163</strain>
    </source>
</reference>
<keyword evidence="1" id="KW-0472">Membrane</keyword>
<accession>A0A1H6A082</accession>
<dbReference type="Pfam" id="PF02517">
    <property type="entry name" value="Rce1-like"/>
    <property type="match status" value="1"/>
</dbReference>
<sequence length="331" mass="35301">MVEAPPGTPYHRLARTPAQRWWRPIAGTVAILLSGLAAIVPIMVAWVLVESLTSGVSVVRVAEVAGEADGPLLRDSNAELGFTLVSVAVFLPFILLAAWAFQRRRPGSLSSVTGRLRWRWLLVCAGLSVLTSLVSFGCAWLASLLVDRPAPEEGAWVGWGAFAVPLLIVVLLVPFQATAEEYFFRGWLLQSIGGCTLETRTGRVARALSPVFRTPWPAICIGGLAFVSVHGYTGWGMVAIFGFAAITGWLTVRTGGLEAAIAIHVVNNVVAFLLPAAVGQLSLEQGDIPWPYVLADLAPLLLYAALVARLARRRELETVSPPAAGPVPVAA</sequence>
<keyword evidence="1" id="KW-1133">Transmembrane helix</keyword>
<feature type="transmembrane region" description="Helical" evidence="1">
    <location>
        <begin position="21"/>
        <end position="49"/>
    </location>
</feature>
<dbReference type="Proteomes" id="UP000236723">
    <property type="component" value="Unassembled WGS sequence"/>
</dbReference>
<dbReference type="GO" id="GO:0006508">
    <property type="term" value="P:proteolysis"/>
    <property type="evidence" value="ECO:0007669"/>
    <property type="project" value="UniProtKB-KW"/>
</dbReference>
<protein>
    <submittedName>
        <fullName evidence="3">CAAX protease self-immunity</fullName>
    </submittedName>
</protein>
<evidence type="ECO:0000313" key="3">
    <source>
        <dbReference type="EMBL" id="SEG41820.1"/>
    </source>
</evidence>
<feature type="transmembrane region" description="Helical" evidence="1">
    <location>
        <begin position="154"/>
        <end position="175"/>
    </location>
</feature>
<organism evidence="3 4">
    <name type="scientific">Thermomonospora echinospora</name>
    <dbReference type="NCBI Taxonomy" id="1992"/>
    <lineage>
        <taxon>Bacteria</taxon>
        <taxon>Bacillati</taxon>
        <taxon>Actinomycetota</taxon>
        <taxon>Actinomycetes</taxon>
        <taxon>Streptosporangiales</taxon>
        <taxon>Thermomonosporaceae</taxon>
        <taxon>Thermomonospora</taxon>
    </lineage>
</organism>
<keyword evidence="3" id="KW-0645">Protease</keyword>
<keyword evidence="3" id="KW-0378">Hydrolase</keyword>
<keyword evidence="4" id="KW-1185">Reference proteome</keyword>
<feature type="transmembrane region" description="Helical" evidence="1">
    <location>
        <begin position="120"/>
        <end position="142"/>
    </location>
</feature>
<name>A0A1H6A082_9ACTN</name>
<feature type="transmembrane region" description="Helical" evidence="1">
    <location>
        <begin position="80"/>
        <end position="99"/>
    </location>
</feature>
<dbReference type="InterPro" id="IPR003675">
    <property type="entry name" value="Rce1/LyrA-like_dom"/>
</dbReference>